<reference evidence="2" key="1">
    <citation type="submission" date="2023-11" db="EMBL/GenBank/DDBJ databases">
        <title>The genome sequences of three competitors of mushroom-forming fungi.</title>
        <authorList>
            <person name="Beijen E."/>
            <person name="Ohm R.A."/>
        </authorList>
    </citation>
    <scope>NUCLEOTIDE SEQUENCE</scope>
    <source>
        <strain evidence="2">CBS 100526</strain>
    </source>
</reference>
<keyword evidence="3" id="KW-1185">Reference proteome</keyword>
<proteinExistence type="predicted"/>
<dbReference type="AlphaFoldDB" id="A0AAE1LY58"/>
<feature type="region of interest" description="Disordered" evidence="1">
    <location>
        <begin position="75"/>
        <end position="132"/>
    </location>
</feature>
<dbReference type="RefSeq" id="XP_062753993.1">
    <property type="nucleotide sequence ID" value="XM_062901877.1"/>
</dbReference>
<evidence type="ECO:0000313" key="3">
    <source>
        <dbReference type="Proteomes" id="UP001273209"/>
    </source>
</evidence>
<evidence type="ECO:0000256" key="1">
    <source>
        <dbReference type="SAM" id="MobiDB-lite"/>
    </source>
</evidence>
<comment type="caution">
    <text evidence="2">The sequence shown here is derived from an EMBL/GenBank/DDBJ whole genome shotgun (WGS) entry which is preliminary data.</text>
</comment>
<evidence type="ECO:0000313" key="2">
    <source>
        <dbReference type="EMBL" id="KAK4068811.1"/>
    </source>
</evidence>
<dbReference type="EMBL" id="JAWRVG010000030">
    <property type="protein sequence ID" value="KAK4068811.1"/>
    <property type="molecule type" value="Genomic_DNA"/>
</dbReference>
<organism evidence="2 3">
    <name type="scientific">Trichoderma aggressivum f. europaeum</name>
    <dbReference type="NCBI Taxonomy" id="173218"/>
    <lineage>
        <taxon>Eukaryota</taxon>
        <taxon>Fungi</taxon>
        <taxon>Dikarya</taxon>
        <taxon>Ascomycota</taxon>
        <taxon>Pezizomycotina</taxon>
        <taxon>Sordariomycetes</taxon>
        <taxon>Hypocreomycetidae</taxon>
        <taxon>Hypocreales</taxon>
        <taxon>Hypocreaceae</taxon>
        <taxon>Trichoderma</taxon>
    </lineage>
</organism>
<dbReference type="GeneID" id="87921782"/>
<dbReference type="Proteomes" id="UP001273209">
    <property type="component" value="Unassembled WGS sequence"/>
</dbReference>
<sequence length="376" mass="41405">MNWMGGNLSRHRRGKGWKEEMARQKEYFAKARSRQREGAKSSPVPLSAANFIPNYAPPEATTSLGEVAFPSFMPISKPTGAADEASRSLDDPSKPWRADVTELPLLASSGERGESPAPDPSLENHPMGASNLGNERRRTLQQGGFAKVKLPKLSAKEPTRQILERPSLSRHILDQQHKPFGGHHKLRSKFDRQRDVRERKVIQNTPCLSPRSVRIRIGSQDFRWSETRKSIQDTIQKTIGNPTFGDGSADQSIVPEAEQTRHTTRPGGANDASYITGESFTGFSPPSTSSDVLLSSPCRNRAARRKNVCNSPKKIVGAPSAEFQRPLLDCACGGAKKPSSMSEIESTGSIAVQVGDVEITPEGETEDERLWRQWLG</sequence>
<name>A0AAE1LY58_9HYPO</name>
<protein>
    <submittedName>
        <fullName evidence="2">Uncharacterized protein</fullName>
    </submittedName>
</protein>
<feature type="compositionally biased region" description="Basic and acidic residues" evidence="1">
    <location>
        <begin position="84"/>
        <end position="100"/>
    </location>
</feature>
<accession>A0AAE1LY58</accession>
<gene>
    <name evidence="2" type="ORF">Triagg1_7171</name>
</gene>